<name>A0AA47LAF3_VIBPH</name>
<dbReference type="Proteomes" id="UP001156560">
    <property type="component" value="Plasmid pHLA"/>
</dbReference>
<geneLocation type="plasmid" evidence="1 2">
    <name>pHLA</name>
</geneLocation>
<dbReference type="RefSeq" id="WP_025634000.1">
    <property type="nucleotide sequence ID" value="NZ_CP114196.1"/>
</dbReference>
<evidence type="ECO:0000313" key="2">
    <source>
        <dbReference type="Proteomes" id="UP001156560"/>
    </source>
</evidence>
<accession>A0AA47LAF3</accession>
<reference evidence="1" key="1">
    <citation type="submission" date="2022-12" db="EMBL/GenBank/DDBJ databases">
        <title>Vibrio parahaemolyticus become highly virulent by producing novel Tc toxins.</title>
        <authorList>
            <person name="Yang F."/>
            <person name="You Y."/>
            <person name="Lai Q."/>
            <person name="Xu L."/>
            <person name="Li F."/>
        </authorList>
    </citation>
    <scope>NUCLEOTIDE SEQUENCE</scope>
    <source>
        <strain evidence="1">Vp-HL-202005</strain>
        <plasmid evidence="1">pHLA</plasmid>
    </source>
</reference>
<keyword evidence="1" id="KW-0614">Plasmid</keyword>
<evidence type="ECO:0000313" key="1">
    <source>
        <dbReference type="EMBL" id="WAT93628.1"/>
    </source>
</evidence>
<gene>
    <name evidence="1" type="ORF">O1Q84_26280</name>
</gene>
<organism evidence="1 2">
    <name type="scientific">Vibrio parahaemolyticus</name>
    <dbReference type="NCBI Taxonomy" id="670"/>
    <lineage>
        <taxon>Bacteria</taxon>
        <taxon>Pseudomonadati</taxon>
        <taxon>Pseudomonadota</taxon>
        <taxon>Gammaproteobacteria</taxon>
        <taxon>Vibrionales</taxon>
        <taxon>Vibrionaceae</taxon>
        <taxon>Vibrio</taxon>
    </lineage>
</organism>
<sequence length="120" mass="13578">MESLLGSNVILFSQKEKETLCIISNVEYGRRVAELQLSSADSYKPVLSILVSIVDSNHPELDTLDRCFLVNSSISTDSIELTELLEKFKSSTQSYQQTIEIDGVEFSYLRKEIERLQLIG</sequence>
<proteinExistence type="predicted"/>
<dbReference type="AlphaFoldDB" id="A0AA47LAF3"/>
<dbReference type="EMBL" id="CP114196">
    <property type="protein sequence ID" value="WAT93628.1"/>
    <property type="molecule type" value="Genomic_DNA"/>
</dbReference>
<protein>
    <submittedName>
        <fullName evidence="1">Uncharacterized protein</fullName>
    </submittedName>
</protein>